<feature type="transmembrane region" description="Helical" evidence="7">
    <location>
        <begin position="357"/>
        <end position="377"/>
    </location>
</feature>
<accession>A0A167HA28</accession>
<comment type="subcellular location">
    <subcellularLocation>
        <location evidence="1">Membrane</location>
        <topology evidence="1">Multi-pass membrane protein</topology>
    </subcellularLocation>
</comment>
<feature type="transmembrane region" description="Helical" evidence="7">
    <location>
        <begin position="419"/>
        <end position="440"/>
    </location>
</feature>
<feature type="transmembrane region" description="Helical" evidence="7">
    <location>
        <begin position="389"/>
        <end position="407"/>
    </location>
</feature>
<gene>
    <name evidence="9" type="ORF">CALVIDRAFT_568314</name>
</gene>
<keyword evidence="3 7" id="KW-0812">Transmembrane</keyword>
<dbReference type="SUPFAM" id="SSF103473">
    <property type="entry name" value="MFS general substrate transporter"/>
    <property type="match status" value="1"/>
</dbReference>
<dbReference type="InterPro" id="IPR036259">
    <property type="entry name" value="MFS_trans_sf"/>
</dbReference>
<evidence type="ECO:0000256" key="4">
    <source>
        <dbReference type="ARBA" id="ARBA00022989"/>
    </source>
</evidence>
<feature type="transmembrane region" description="Helical" evidence="7">
    <location>
        <begin position="155"/>
        <end position="181"/>
    </location>
</feature>
<evidence type="ECO:0000313" key="9">
    <source>
        <dbReference type="EMBL" id="KZO91405.1"/>
    </source>
</evidence>
<feature type="domain" description="Major facilitator superfamily (MFS) profile" evidence="8">
    <location>
        <begin position="64"/>
        <end position="474"/>
    </location>
</feature>
<dbReference type="AlphaFoldDB" id="A0A167HA28"/>
<feature type="transmembrane region" description="Helical" evidence="7">
    <location>
        <begin position="452"/>
        <end position="473"/>
    </location>
</feature>
<evidence type="ECO:0000256" key="7">
    <source>
        <dbReference type="SAM" id="Phobius"/>
    </source>
</evidence>
<dbReference type="STRING" id="1330018.A0A167HA28"/>
<evidence type="ECO:0000256" key="3">
    <source>
        <dbReference type="ARBA" id="ARBA00022692"/>
    </source>
</evidence>
<evidence type="ECO:0000313" key="10">
    <source>
        <dbReference type="Proteomes" id="UP000076738"/>
    </source>
</evidence>
<evidence type="ECO:0000256" key="5">
    <source>
        <dbReference type="ARBA" id="ARBA00023136"/>
    </source>
</evidence>
<dbReference type="Pfam" id="PF07690">
    <property type="entry name" value="MFS_1"/>
    <property type="match status" value="1"/>
</dbReference>
<feature type="region of interest" description="Disordered" evidence="6">
    <location>
        <begin position="1"/>
        <end position="28"/>
    </location>
</feature>
<feature type="compositionally biased region" description="Basic and acidic residues" evidence="6">
    <location>
        <begin position="1"/>
        <end position="17"/>
    </location>
</feature>
<evidence type="ECO:0000256" key="1">
    <source>
        <dbReference type="ARBA" id="ARBA00004141"/>
    </source>
</evidence>
<dbReference type="InterPro" id="IPR011701">
    <property type="entry name" value="MFS"/>
</dbReference>
<feature type="transmembrane region" description="Helical" evidence="7">
    <location>
        <begin position="224"/>
        <end position="244"/>
    </location>
</feature>
<keyword evidence="4 7" id="KW-1133">Transmembrane helix</keyword>
<dbReference type="PROSITE" id="PS50850">
    <property type="entry name" value="MFS"/>
    <property type="match status" value="1"/>
</dbReference>
<feature type="transmembrane region" description="Helical" evidence="7">
    <location>
        <begin position="329"/>
        <end position="350"/>
    </location>
</feature>
<proteinExistence type="predicted"/>
<dbReference type="PANTHER" id="PTHR43791">
    <property type="entry name" value="PERMEASE-RELATED"/>
    <property type="match status" value="1"/>
</dbReference>
<dbReference type="OrthoDB" id="6730379at2759"/>
<feature type="transmembrane region" description="Helical" evidence="7">
    <location>
        <begin position="131"/>
        <end position="149"/>
    </location>
</feature>
<feature type="transmembrane region" description="Helical" evidence="7">
    <location>
        <begin position="291"/>
        <end position="317"/>
    </location>
</feature>
<sequence length="510" mass="56649">MSSRDLDGSDVADEKALDQQLEYAPSPGEEEVIVDTEVGKYTDHTIVIDEATNKRLLRLINTRVLPCMIMCYLAQALDKGVLGTASIMGLQADTGMVGQDYALTNTVLWIGVIVGELPANRLVQVLPLAKFVSISLILWGCVLFIMGFMRNVKAILALRFILGLLESVSGPVLLAISVMWYKLHEQPLVVSGYQTMIGANSVISGLLGYGFYHVMNSTLYGWQYLIILISGLSIVMGAFIWFWMPDSPPRAKCFTEEDKLLMVERIRANDQGLKNTHWNKVQASEAFRDPLIYMLFFAMVLNTLITGGLGSFSALLINQAFGFDVLNSQLLSMPLGVFSMSLLMGSSFIASRTKQTIYVILGLAIPNIVGTIVLLTVTPGLTTRGGLLVAFYIMQCFQAQSPLILTVASRNIAGQTKKVIAFAFTFIGWSGGNAISSQLFQSQWAPRYLISLYIHCGIYVLFILLMFSIRMLLVHRNKAKNKAREGMTQHHENAFADKTDWENEEFTYVY</sequence>
<evidence type="ECO:0000256" key="2">
    <source>
        <dbReference type="ARBA" id="ARBA00022448"/>
    </source>
</evidence>
<dbReference type="PANTHER" id="PTHR43791:SF63">
    <property type="entry name" value="HIGH AFFINITY CYSTEINE TRANSPORTER"/>
    <property type="match status" value="1"/>
</dbReference>
<dbReference type="GO" id="GO:0016020">
    <property type="term" value="C:membrane"/>
    <property type="evidence" value="ECO:0007669"/>
    <property type="project" value="UniProtKB-SubCell"/>
</dbReference>
<reference evidence="9 10" key="1">
    <citation type="journal article" date="2016" name="Mol. Biol. Evol.">
        <title>Comparative Genomics of Early-Diverging Mushroom-Forming Fungi Provides Insights into the Origins of Lignocellulose Decay Capabilities.</title>
        <authorList>
            <person name="Nagy L.G."/>
            <person name="Riley R."/>
            <person name="Tritt A."/>
            <person name="Adam C."/>
            <person name="Daum C."/>
            <person name="Floudas D."/>
            <person name="Sun H."/>
            <person name="Yadav J.S."/>
            <person name="Pangilinan J."/>
            <person name="Larsson K.H."/>
            <person name="Matsuura K."/>
            <person name="Barry K."/>
            <person name="Labutti K."/>
            <person name="Kuo R."/>
            <person name="Ohm R.A."/>
            <person name="Bhattacharya S.S."/>
            <person name="Shirouzu T."/>
            <person name="Yoshinaga Y."/>
            <person name="Martin F.M."/>
            <person name="Grigoriev I.V."/>
            <person name="Hibbett D.S."/>
        </authorList>
    </citation>
    <scope>NUCLEOTIDE SEQUENCE [LARGE SCALE GENOMIC DNA]</scope>
    <source>
        <strain evidence="9 10">TUFC12733</strain>
    </source>
</reference>
<keyword evidence="5 7" id="KW-0472">Membrane</keyword>
<keyword evidence="10" id="KW-1185">Reference proteome</keyword>
<dbReference type="Proteomes" id="UP000076738">
    <property type="component" value="Unassembled WGS sequence"/>
</dbReference>
<evidence type="ECO:0000256" key="6">
    <source>
        <dbReference type="SAM" id="MobiDB-lite"/>
    </source>
</evidence>
<feature type="transmembrane region" description="Helical" evidence="7">
    <location>
        <begin position="193"/>
        <end position="212"/>
    </location>
</feature>
<evidence type="ECO:0000259" key="8">
    <source>
        <dbReference type="PROSITE" id="PS50850"/>
    </source>
</evidence>
<dbReference type="EMBL" id="KV417324">
    <property type="protein sequence ID" value="KZO91405.1"/>
    <property type="molecule type" value="Genomic_DNA"/>
</dbReference>
<name>A0A167HA28_CALVF</name>
<organism evidence="9 10">
    <name type="scientific">Calocera viscosa (strain TUFC12733)</name>
    <dbReference type="NCBI Taxonomy" id="1330018"/>
    <lineage>
        <taxon>Eukaryota</taxon>
        <taxon>Fungi</taxon>
        <taxon>Dikarya</taxon>
        <taxon>Basidiomycota</taxon>
        <taxon>Agaricomycotina</taxon>
        <taxon>Dacrymycetes</taxon>
        <taxon>Dacrymycetales</taxon>
        <taxon>Dacrymycetaceae</taxon>
        <taxon>Calocera</taxon>
    </lineage>
</organism>
<keyword evidence="2" id="KW-0813">Transport</keyword>
<dbReference type="Gene3D" id="1.20.1250.20">
    <property type="entry name" value="MFS general substrate transporter like domains"/>
    <property type="match status" value="1"/>
</dbReference>
<protein>
    <submittedName>
        <fullName evidence="9">MFS general substrate transporter</fullName>
    </submittedName>
</protein>
<dbReference type="GO" id="GO:0033229">
    <property type="term" value="F:cysteine transmembrane transporter activity"/>
    <property type="evidence" value="ECO:0007669"/>
    <property type="project" value="TreeGrafter"/>
</dbReference>
<dbReference type="InterPro" id="IPR020846">
    <property type="entry name" value="MFS_dom"/>
</dbReference>